<comment type="caution">
    <text evidence="1">The sequence shown here is derived from an EMBL/GenBank/DDBJ whole genome shotgun (WGS) entry which is preliminary data.</text>
</comment>
<accession>V9EXW1</accession>
<reference evidence="1 2" key="1">
    <citation type="submission" date="2013-11" db="EMBL/GenBank/DDBJ databases">
        <title>The Genome Sequence of Phytophthora parasitica P1569.</title>
        <authorList>
            <consortium name="The Broad Institute Genomics Platform"/>
            <person name="Russ C."/>
            <person name="Tyler B."/>
            <person name="Panabieres F."/>
            <person name="Shan W."/>
            <person name="Tripathy S."/>
            <person name="Grunwald N."/>
            <person name="Machado M."/>
            <person name="Johnson C.S."/>
            <person name="Arredondo F."/>
            <person name="Hong C."/>
            <person name="Coffey M."/>
            <person name="Young S.K."/>
            <person name="Zeng Q."/>
            <person name="Gargeya S."/>
            <person name="Fitzgerald M."/>
            <person name="Abouelleil A."/>
            <person name="Alvarado L."/>
            <person name="Chapman S.B."/>
            <person name="Gainer-Dewar J."/>
            <person name="Goldberg J."/>
            <person name="Griggs A."/>
            <person name="Gujja S."/>
            <person name="Hansen M."/>
            <person name="Howarth C."/>
            <person name="Imamovic A."/>
            <person name="Ireland A."/>
            <person name="Larimer J."/>
            <person name="McCowan C."/>
            <person name="Murphy C."/>
            <person name="Pearson M."/>
            <person name="Poon T.W."/>
            <person name="Priest M."/>
            <person name="Roberts A."/>
            <person name="Saif S."/>
            <person name="Shea T."/>
            <person name="Sykes S."/>
            <person name="Wortman J."/>
            <person name="Nusbaum C."/>
            <person name="Birren B."/>
        </authorList>
    </citation>
    <scope>NUCLEOTIDE SEQUENCE [LARGE SCALE GENOMIC DNA]</scope>
    <source>
        <strain evidence="1 2">P1569</strain>
    </source>
</reference>
<name>V9EXW1_PHYNI</name>
<dbReference type="HOGENOM" id="CLU_3407196_0_0_1"/>
<keyword evidence="2" id="KW-1185">Reference proteome</keyword>
<evidence type="ECO:0000313" key="2">
    <source>
        <dbReference type="Proteomes" id="UP000018721"/>
    </source>
</evidence>
<dbReference type="AlphaFoldDB" id="V9EXW1"/>
<gene>
    <name evidence="1" type="ORF">F443_11145</name>
</gene>
<evidence type="ECO:0000313" key="1">
    <source>
        <dbReference type="EMBL" id="ETI44089.1"/>
    </source>
</evidence>
<dbReference type="Proteomes" id="UP000018721">
    <property type="component" value="Unassembled WGS sequence"/>
</dbReference>
<organism evidence="1 2">
    <name type="scientific">Phytophthora nicotianae P1569</name>
    <dbReference type="NCBI Taxonomy" id="1317065"/>
    <lineage>
        <taxon>Eukaryota</taxon>
        <taxon>Sar</taxon>
        <taxon>Stramenopiles</taxon>
        <taxon>Oomycota</taxon>
        <taxon>Peronosporomycetes</taxon>
        <taxon>Peronosporales</taxon>
        <taxon>Peronosporaceae</taxon>
        <taxon>Phytophthora</taxon>
    </lineage>
</organism>
<dbReference type="EMBL" id="ANIZ01001918">
    <property type="protein sequence ID" value="ETI44089.1"/>
    <property type="molecule type" value="Genomic_DNA"/>
</dbReference>
<sequence length="30" mass="3076">MCEGGNELLSTSSARRNSSVLNVLPDGVAV</sequence>
<protein>
    <submittedName>
        <fullName evidence="1">Uncharacterized protein</fullName>
    </submittedName>
</protein>
<proteinExistence type="predicted"/>